<feature type="region of interest" description="Disordered" evidence="1">
    <location>
        <begin position="1"/>
        <end position="29"/>
    </location>
</feature>
<accession>A0A9P4S248</accession>
<feature type="compositionally biased region" description="Low complexity" evidence="1">
    <location>
        <begin position="9"/>
        <end position="24"/>
    </location>
</feature>
<dbReference type="CDD" id="cd02440">
    <property type="entry name" value="AdoMet_MTases"/>
    <property type="match status" value="1"/>
</dbReference>
<protein>
    <submittedName>
        <fullName evidence="2">S-adenosyl-L-methionine-dependent methyltransferase</fullName>
    </submittedName>
</protein>
<keyword evidence="2" id="KW-0489">Methyltransferase</keyword>
<organism evidence="2 3">
    <name type="scientific">Patellaria atrata CBS 101060</name>
    <dbReference type="NCBI Taxonomy" id="1346257"/>
    <lineage>
        <taxon>Eukaryota</taxon>
        <taxon>Fungi</taxon>
        <taxon>Dikarya</taxon>
        <taxon>Ascomycota</taxon>
        <taxon>Pezizomycotina</taxon>
        <taxon>Dothideomycetes</taxon>
        <taxon>Dothideomycetes incertae sedis</taxon>
        <taxon>Patellariales</taxon>
        <taxon>Patellariaceae</taxon>
        <taxon>Patellaria</taxon>
    </lineage>
</organism>
<dbReference type="InterPro" id="IPR029063">
    <property type="entry name" value="SAM-dependent_MTases_sf"/>
</dbReference>
<dbReference type="PANTHER" id="PTHR43591">
    <property type="entry name" value="METHYLTRANSFERASE"/>
    <property type="match status" value="1"/>
</dbReference>
<dbReference type="SUPFAM" id="SSF53335">
    <property type="entry name" value="S-adenosyl-L-methionine-dependent methyltransferases"/>
    <property type="match status" value="1"/>
</dbReference>
<dbReference type="PANTHER" id="PTHR43591:SF31">
    <property type="entry name" value="LAEA-LIKE, PUTATIVE (AFU_ORTHOLOGUE AFUA_8G01930)-RELATED"/>
    <property type="match status" value="1"/>
</dbReference>
<dbReference type="AlphaFoldDB" id="A0A9P4S248"/>
<proteinExistence type="predicted"/>
<dbReference type="OrthoDB" id="2013972at2759"/>
<reference evidence="2" key="1">
    <citation type="journal article" date="2020" name="Stud. Mycol.">
        <title>101 Dothideomycetes genomes: a test case for predicting lifestyles and emergence of pathogens.</title>
        <authorList>
            <person name="Haridas S."/>
            <person name="Albert R."/>
            <person name="Binder M."/>
            <person name="Bloem J."/>
            <person name="Labutti K."/>
            <person name="Salamov A."/>
            <person name="Andreopoulos B."/>
            <person name="Baker S."/>
            <person name="Barry K."/>
            <person name="Bills G."/>
            <person name="Bluhm B."/>
            <person name="Cannon C."/>
            <person name="Castanera R."/>
            <person name="Culley D."/>
            <person name="Daum C."/>
            <person name="Ezra D."/>
            <person name="Gonzalez J."/>
            <person name="Henrissat B."/>
            <person name="Kuo A."/>
            <person name="Liang C."/>
            <person name="Lipzen A."/>
            <person name="Lutzoni F."/>
            <person name="Magnuson J."/>
            <person name="Mondo S."/>
            <person name="Nolan M."/>
            <person name="Ohm R."/>
            <person name="Pangilinan J."/>
            <person name="Park H.-J."/>
            <person name="Ramirez L."/>
            <person name="Alfaro M."/>
            <person name="Sun H."/>
            <person name="Tritt A."/>
            <person name="Yoshinaga Y."/>
            <person name="Zwiers L.-H."/>
            <person name="Turgeon B."/>
            <person name="Goodwin S."/>
            <person name="Spatafora J."/>
            <person name="Crous P."/>
            <person name="Grigoriev I."/>
        </authorList>
    </citation>
    <scope>NUCLEOTIDE SEQUENCE</scope>
    <source>
        <strain evidence="2">CBS 101060</strain>
    </source>
</reference>
<keyword evidence="2" id="KW-0808">Transferase</keyword>
<dbReference type="Gene3D" id="3.40.50.150">
    <property type="entry name" value="Vaccinia Virus protein VP39"/>
    <property type="match status" value="1"/>
</dbReference>
<evidence type="ECO:0000313" key="3">
    <source>
        <dbReference type="Proteomes" id="UP000799429"/>
    </source>
</evidence>
<sequence>MQDPTALGDVSDVTPDDSSVSGDSALGEEIAESTASLRSSLYDGVTENGRRYHKYKEGKYVLPSDEAESDRLDLQHQMFLMTTEYKLFLAPIGPNIHNALDVGTGTGIWAIDFAQERPECRVIGVDLSPIQPVFVPENLQFEIDDVEEPWTWSQKFDYIHARMMTASFKNWENFFKQCFDNLTPGGWIEMQDTHMPLHCTDGTLNESTALWKWSDMIVNATGSIGHPLVAHQYKKMMEDVGFIDVTEIRFVWPQNSWPADPRLKELGRWNLVNTLDGLQGYSMALMTRVLGMSSEEVELFLVDVRKDMKNRRIHAHWPIYFVYGRKPEK</sequence>
<dbReference type="EMBL" id="MU006113">
    <property type="protein sequence ID" value="KAF2834893.1"/>
    <property type="molecule type" value="Genomic_DNA"/>
</dbReference>
<evidence type="ECO:0000313" key="2">
    <source>
        <dbReference type="EMBL" id="KAF2834893.1"/>
    </source>
</evidence>
<keyword evidence="3" id="KW-1185">Reference proteome</keyword>
<evidence type="ECO:0000256" key="1">
    <source>
        <dbReference type="SAM" id="MobiDB-lite"/>
    </source>
</evidence>
<dbReference type="GO" id="GO:0032259">
    <property type="term" value="P:methylation"/>
    <property type="evidence" value="ECO:0007669"/>
    <property type="project" value="UniProtKB-KW"/>
</dbReference>
<comment type="caution">
    <text evidence="2">The sequence shown here is derived from an EMBL/GenBank/DDBJ whole genome shotgun (WGS) entry which is preliminary data.</text>
</comment>
<dbReference type="Proteomes" id="UP000799429">
    <property type="component" value="Unassembled WGS sequence"/>
</dbReference>
<gene>
    <name evidence="2" type="ORF">M501DRAFT_999679</name>
</gene>
<name>A0A9P4S248_9PEZI</name>
<dbReference type="Pfam" id="PF13489">
    <property type="entry name" value="Methyltransf_23"/>
    <property type="match status" value="1"/>
</dbReference>
<dbReference type="GO" id="GO:0008168">
    <property type="term" value="F:methyltransferase activity"/>
    <property type="evidence" value="ECO:0007669"/>
    <property type="project" value="UniProtKB-KW"/>
</dbReference>